<sequence>MIYKEYILLFIAGISTIFSLNSCTLERNFEAEKEESAIIIQSQGSRADIPYVATPPQVVDAMLKLAEVNSNDVVYDFR</sequence>
<evidence type="ECO:0000313" key="2">
    <source>
        <dbReference type="Proteomes" id="UP001055453"/>
    </source>
</evidence>
<organism evidence="1 2">
    <name type="scientific">Nostoc cf. commune SO-36</name>
    <dbReference type="NCBI Taxonomy" id="449208"/>
    <lineage>
        <taxon>Bacteria</taxon>
        <taxon>Bacillati</taxon>
        <taxon>Cyanobacteriota</taxon>
        <taxon>Cyanophyceae</taxon>
        <taxon>Nostocales</taxon>
        <taxon>Nostocaceae</taxon>
        <taxon>Nostoc</taxon>
    </lineage>
</organism>
<evidence type="ECO:0000313" key="1">
    <source>
        <dbReference type="EMBL" id="BDI18892.1"/>
    </source>
</evidence>
<dbReference type="EMBL" id="AP025732">
    <property type="protein sequence ID" value="BDI18892.1"/>
    <property type="molecule type" value="Genomic_DNA"/>
</dbReference>
<gene>
    <name evidence="1" type="ORF">ANSO36C_46940</name>
</gene>
<protein>
    <submittedName>
        <fullName evidence="1">Uncharacterized protein</fullName>
    </submittedName>
</protein>
<accession>A0ABN6QBQ6</accession>
<reference evidence="1" key="1">
    <citation type="submission" date="2022-04" db="EMBL/GenBank/DDBJ databases">
        <title>Complete genome sequence of a cyanobacterium, Nostoc sp. SO-36, isolated in Antarctica.</title>
        <authorList>
            <person name="Kanesaki Y."/>
            <person name="Effendi D."/>
            <person name="Sakamoto T."/>
            <person name="Ohtani S."/>
            <person name="Awai K."/>
        </authorList>
    </citation>
    <scope>NUCLEOTIDE SEQUENCE</scope>
    <source>
        <strain evidence="1">SO-36</strain>
    </source>
</reference>
<keyword evidence="2" id="KW-1185">Reference proteome</keyword>
<dbReference type="Proteomes" id="UP001055453">
    <property type="component" value="Chromosome"/>
</dbReference>
<proteinExistence type="predicted"/>
<name>A0ABN6QBQ6_NOSCO</name>